<feature type="domain" description="RNA polymerase sigma factor 54 DNA-binding" evidence="9">
    <location>
        <begin position="314"/>
        <end position="463"/>
    </location>
</feature>
<dbReference type="PRINTS" id="PR00045">
    <property type="entry name" value="SIGMA54FCT"/>
</dbReference>
<reference evidence="11" key="1">
    <citation type="journal article" date="2021" name="PeerJ">
        <title>Extensive microbial diversity within the chicken gut microbiome revealed by metagenomics and culture.</title>
        <authorList>
            <person name="Gilroy R."/>
            <person name="Ravi A."/>
            <person name="Getino M."/>
            <person name="Pursley I."/>
            <person name="Horton D.L."/>
            <person name="Alikhan N.F."/>
            <person name="Baker D."/>
            <person name="Gharbi K."/>
            <person name="Hall N."/>
            <person name="Watson M."/>
            <person name="Adriaenssens E.M."/>
            <person name="Foster-Nyarko E."/>
            <person name="Jarju S."/>
            <person name="Secka A."/>
            <person name="Antonio M."/>
            <person name="Oren A."/>
            <person name="Chaudhuri R.R."/>
            <person name="La Ragione R."/>
            <person name="Hildebrand F."/>
            <person name="Pallen M.J."/>
        </authorList>
    </citation>
    <scope>NUCLEOTIDE SEQUENCE</scope>
    <source>
        <strain evidence="11">4100</strain>
    </source>
</reference>
<name>A0A921E913_9BACT</name>
<dbReference type="PROSITE" id="PS00718">
    <property type="entry name" value="SIGMA54_2"/>
    <property type="match status" value="1"/>
</dbReference>
<dbReference type="Pfam" id="PF04963">
    <property type="entry name" value="Sigma54_CBD"/>
    <property type="match status" value="1"/>
</dbReference>
<evidence type="ECO:0000256" key="7">
    <source>
        <dbReference type="ARBA" id="ARBA00023125"/>
    </source>
</evidence>
<evidence type="ECO:0000313" key="12">
    <source>
        <dbReference type="Proteomes" id="UP000711407"/>
    </source>
</evidence>
<keyword evidence="3" id="KW-0808">Transferase</keyword>
<dbReference type="EMBL" id="DYXT01000032">
    <property type="protein sequence ID" value="HJE39365.1"/>
    <property type="molecule type" value="Genomic_DNA"/>
</dbReference>
<keyword evidence="5" id="KW-0805">Transcription regulation</keyword>
<dbReference type="GO" id="GO:0016779">
    <property type="term" value="F:nucleotidyltransferase activity"/>
    <property type="evidence" value="ECO:0007669"/>
    <property type="project" value="UniProtKB-KW"/>
</dbReference>
<dbReference type="Gene3D" id="1.10.10.60">
    <property type="entry name" value="Homeodomain-like"/>
    <property type="match status" value="1"/>
</dbReference>
<dbReference type="PANTHER" id="PTHR32248:SF4">
    <property type="entry name" value="RNA POLYMERASE SIGMA-54 FACTOR"/>
    <property type="match status" value="1"/>
</dbReference>
<evidence type="ECO:0000256" key="1">
    <source>
        <dbReference type="ARBA" id="ARBA00008798"/>
    </source>
</evidence>
<comment type="similarity">
    <text evidence="1">Belongs to the sigma-54 factor family.</text>
</comment>
<dbReference type="Gene3D" id="1.10.10.1330">
    <property type="entry name" value="RNA polymerase sigma-54 factor, core-binding domain"/>
    <property type="match status" value="1"/>
</dbReference>
<gene>
    <name evidence="11" type="primary">rpoN</name>
    <name evidence="11" type="ORF">K8V47_06375</name>
</gene>
<dbReference type="InterPro" id="IPR038709">
    <property type="entry name" value="RpoN_core-bd_sf"/>
</dbReference>
<dbReference type="PROSITE" id="PS50044">
    <property type="entry name" value="SIGMA54_3"/>
    <property type="match status" value="1"/>
</dbReference>
<evidence type="ECO:0000256" key="2">
    <source>
        <dbReference type="ARBA" id="ARBA00022478"/>
    </source>
</evidence>
<dbReference type="PANTHER" id="PTHR32248">
    <property type="entry name" value="RNA POLYMERASE SIGMA-54 FACTOR"/>
    <property type="match status" value="1"/>
</dbReference>
<evidence type="ECO:0000259" key="9">
    <source>
        <dbReference type="Pfam" id="PF04552"/>
    </source>
</evidence>
<dbReference type="Pfam" id="PF04552">
    <property type="entry name" value="Sigma54_DBD"/>
    <property type="match status" value="1"/>
</dbReference>
<dbReference type="PIRSF" id="PIRSF000774">
    <property type="entry name" value="RpoN"/>
    <property type="match status" value="1"/>
</dbReference>
<keyword evidence="2" id="KW-0240">DNA-directed RNA polymerase</keyword>
<sequence>MSDKTDITLRTELGQRLSQRLSPVQLRLGRLLEMTANEVEDEVRAAVDENPAIEVVEAPEPAPVYEPDRLIPRYTSGSYADGEYTPWETLQETHVATLQEQLAEQLQELELSDSDREIARYIIGNIDDNGYLTRAVGAIASDLMVQTGEDVVESSVERMIDVIQHLEPAGVGARDLRECLLLQLNRRIEGNPSSVASRNALSIVSDYYDELALMHLDRIASRMKLSDEAMRDALGQIRSLNPKPGAGVAAPGYTERANVVSPDFIVENDGNRLTVSVPNRLPELAVAESFAIDDAEPMTPARRKDAAAMAPYRDEAETLITALKMRQDTLLSVMKAIVGLQKAFFLSGDTLDLRPMLLKDVAALTGYDISTVSRATNGKYVAAPTGIYPLKMLFNDRVTDDSDATAHEIMAALRELIESEDARRPLSDDAIADALAAKGFNIARRTVTKYRERMGIPTSRLRRGLS</sequence>
<evidence type="ECO:0000256" key="8">
    <source>
        <dbReference type="ARBA" id="ARBA00023163"/>
    </source>
</evidence>
<dbReference type="AlphaFoldDB" id="A0A921E913"/>
<evidence type="ECO:0000259" key="10">
    <source>
        <dbReference type="Pfam" id="PF04963"/>
    </source>
</evidence>
<keyword evidence="7" id="KW-0238">DNA-binding</keyword>
<accession>A0A921E913</accession>
<dbReference type="InterPro" id="IPR007634">
    <property type="entry name" value="RNA_pol_sigma_54_DNA-bd"/>
</dbReference>
<proteinExistence type="inferred from homology"/>
<dbReference type="GO" id="GO:0000428">
    <property type="term" value="C:DNA-directed RNA polymerase complex"/>
    <property type="evidence" value="ECO:0007669"/>
    <property type="project" value="UniProtKB-KW"/>
</dbReference>
<dbReference type="InterPro" id="IPR000394">
    <property type="entry name" value="RNA_pol_sigma_54"/>
</dbReference>
<dbReference type="GO" id="GO:0016987">
    <property type="term" value="F:sigma factor activity"/>
    <property type="evidence" value="ECO:0007669"/>
    <property type="project" value="UniProtKB-KW"/>
</dbReference>
<comment type="caution">
    <text evidence="11">The sequence shown here is derived from an EMBL/GenBank/DDBJ whole genome shotgun (WGS) entry which is preliminary data.</text>
</comment>
<protein>
    <submittedName>
        <fullName evidence="11">RNA polymerase factor sigma-54</fullName>
    </submittedName>
</protein>
<evidence type="ECO:0000256" key="3">
    <source>
        <dbReference type="ARBA" id="ARBA00022679"/>
    </source>
</evidence>
<dbReference type="Proteomes" id="UP000711407">
    <property type="component" value="Unassembled WGS sequence"/>
</dbReference>
<evidence type="ECO:0000256" key="4">
    <source>
        <dbReference type="ARBA" id="ARBA00022695"/>
    </source>
</evidence>
<dbReference type="GO" id="GO:0003677">
    <property type="term" value="F:DNA binding"/>
    <property type="evidence" value="ECO:0007669"/>
    <property type="project" value="UniProtKB-KW"/>
</dbReference>
<dbReference type="InterPro" id="IPR007046">
    <property type="entry name" value="RNA_pol_sigma_54_core-bd"/>
</dbReference>
<keyword evidence="8" id="KW-0804">Transcription</keyword>
<organism evidence="11 12">
    <name type="scientific">Candidatus Amulumruptor caecigallinarius</name>
    <dbReference type="NCBI Taxonomy" id="2109911"/>
    <lineage>
        <taxon>Bacteria</taxon>
        <taxon>Pseudomonadati</taxon>
        <taxon>Bacteroidota</taxon>
        <taxon>Bacteroidia</taxon>
        <taxon>Bacteroidales</taxon>
        <taxon>Muribaculaceae</taxon>
        <taxon>Candidatus Amulumruptor</taxon>
    </lineage>
</organism>
<dbReference type="NCBIfam" id="TIGR02395">
    <property type="entry name" value="rpoN_sigma"/>
    <property type="match status" value="1"/>
</dbReference>
<reference evidence="11" key="2">
    <citation type="submission" date="2021-09" db="EMBL/GenBank/DDBJ databases">
        <authorList>
            <person name="Gilroy R."/>
        </authorList>
    </citation>
    <scope>NUCLEOTIDE SEQUENCE</scope>
    <source>
        <strain evidence="11">4100</strain>
    </source>
</reference>
<feature type="domain" description="RNA polymerase sigma factor 54 core-binding" evidence="10">
    <location>
        <begin position="94"/>
        <end position="288"/>
    </location>
</feature>
<keyword evidence="6" id="KW-0731">Sigma factor</keyword>
<evidence type="ECO:0000256" key="5">
    <source>
        <dbReference type="ARBA" id="ARBA00023015"/>
    </source>
</evidence>
<keyword evidence="4" id="KW-0548">Nucleotidyltransferase</keyword>
<dbReference type="GO" id="GO:0001216">
    <property type="term" value="F:DNA-binding transcription activator activity"/>
    <property type="evidence" value="ECO:0007669"/>
    <property type="project" value="InterPro"/>
</dbReference>
<dbReference type="Pfam" id="PF00309">
    <property type="entry name" value="Sigma54_AID"/>
    <property type="match status" value="1"/>
</dbReference>
<evidence type="ECO:0000313" key="11">
    <source>
        <dbReference type="EMBL" id="HJE39365.1"/>
    </source>
</evidence>
<dbReference type="GO" id="GO:0006352">
    <property type="term" value="P:DNA-templated transcription initiation"/>
    <property type="evidence" value="ECO:0007669"/>
    <property type="project" value="InterPro"/>
</dbReference>
<evidence type="ECO:0000256" key="6">
    <source>
        <dbReference type="ARBA" id="ARBA00023082"/>
    </source>
</evidence>